<evidence type="ECO:0000256" key="1">
    <source>
        <dbReference type="ARBA" id="ARBA00004141"/>
    </source>
</evidence>
<dbReference type="AlphaFoldDB" id="B1WMZ3"/>
<protein>
    <submittedName>
        <fullName evidence="7">Membrane protein, putative</fullName>
    </submittedName>
</protein>
<evidence type="ECO:0000256" key="5">
    <source>
        <dbReference type="SAM" id="Phobius"/>
    </source>
</evidence>
<name>B1WMZ3_ALIF1</name>
<dbReference type="PATRIC" id="fig|312309.11.peg.171"/>
<feature type="transmembrane region" description="Helical" evidence="5">
    <location>
        <begin position="158"/>
        <end position="177"/>
    </location>
</feature>
<organism evidence="7 8">
    <name type="scientific">Aliivibrio fischeri (strain ATCC 700601 / ES114)</name>
    <name type="common">Vibrio fischeri</name>
    <dbReference type="NCBI Taxonomy" id="312309"/>
    <lineage>
        <taxon>Bacteria</taxon>
        <taxon>Pseudomonadati</taxon>
        <taxon>Pseudomonadota</taxon>
        <taxon>Gammaproteobacteria</taxon>
        <taxon>Vibrionales</taxon>
        <taxon>Vibrionaceae</taxon>
        <taxon>Aliivibrio</taxon>
    </lineage>
</organism>
<keyword evidence="2 5" id="KW-0812">Transmembrane</keyword>
<feature type="transmembrane region" description="Helical" evidence="5">
    <location>
        <begin position="309"/>
        <end position="333"/>
    </location>
</feature>
<keyword evidence="8" id="KW-1185">Reference proteome</keyword>
<accession>B1WMZ3</accession>
<feature type="transmembrane region" description="Helical" evidence="5">
    <location>
        <begin position="6"/>
        <end position="25"/>
    </location>
</feature>
<dbReference type="eggNOG" id="ENOG5033SWF">
    <property type="taxonomic scope" value="Bacteria"/>
</dbReference>
<dbReference type="STRING" id="312309.VF_2581"/>
<dbReference type="GeneID" id="54162798"/>
<evidence type="ECO:0000256" key="4">
    <source>
        <dbReference type="ARBA" id="ARBA00023136"/>
    </source>
</evidence>
<evidence type="ECO:0000256" key="3">
    <source>
        <dbReference type="ARBA" id="ARBA00022989"/>
    </source>
</evidence>
<gene>
    <name evidence="7" type="ordered locus">VF_2581</name>
</gene>
<evidence type="ECO:0000313" key="8">
    <source>
        <dbReference type="Proteomes" id="UP000000537"/>
    </source>
</evidence>
<feature type="transmembrane region" description="Helical" evidence="5">
    <location>
        <begin position="118"/>
        <end position="137"/>
    </location>
</feature>
<reference evidence="7 8" key="2">
    <citation type="journal article" date="2008" name="BMC Genomics">
        <title>Comparative genomics-based investigation of resequencing targets in Vibrio fischeri: focus on point miscalls and artefactual expansions.</title>
        <authorList>
            <person name="Mandel M.J."/>
            <person name="Stabb E.V."/>
            <person name="Ruby E.G."/>
        </authorList>
    </citation>
    <scope>NUCLEOTIDE SEQUENCE [LARGE SCALE GENOMIC DNA]</scope>
    <source>
        <strain evidence="8">ATCC 700601 / ES114</strain>
    </source>
</reference>
<dbReference type="HOGENOM" id="CLU_729467_0_0_6"/>
<sequence length="379" mass="45102">MTNNTLSLSKLIVFLLLIYFTIAQLEFFNKFFLKNIVIIIINYLICMYLIVNNKDGYNLKYIYMLPFVLFFSFFTFYSFGNNLFADIYRVNLFCSFFLCVFFLSNNINSVFFLKKHTINFYFIISLLIIFDMFLFFITGRVFLFNVMIYITPRFIGPFYDPNFLGFIYGALFLIVYFERTYNKLYGITFLICTILSGSWIVIGLLTLILIQVRVFSFRYTFLKPVICVFVVILFWFVYEYLLDDVYFLFKYLVGNLTHLSEQLIDIKFKSLEYRFEVTNMAVNLIIDNPFGYGYRTITKYLPLDTHNSYLGISFEYGIGALLLLIIPFFMMGINRSVNVDSLTSFICFMALFLNVHYLPIYLFFVITVYFPFGEKRLLY</sequence>
<feature type="transmembrane region" description="Helical" evidence="5">
    <location>
        <begin position="32"/>
        <end position="50"/>
    </location>
</feature>
<keyword evidence="3 5" id="KW-1133">Transmembrane helix</keyword>
<evidence type="ECO:0000256" key="2">
    <source>
        <dbReference type="ARBA" id="ARBA00022692"/>
    </source>
</evidence>
<evidence type="ECO:0000259" key="6">
    <source>
        <dbReference type="Pfam" id="PF04932"/>
    </source>
</evidence>
<dbReference type="EMBL" id="CP000020">
    <property type="protein sequence ID" value="ACB55625.1"/>
    <property type="molecule type" value="Genomic_DNA"/>
</dbReference>
<feature type="domain" description="O-antigen ligase-related" evidence="6">
    <location>
        <begin position="188"/>
        <end position="325"/>
    </location>
</feature>
<dbReference type="OrthoDB" id="9796592at2"/>
<dbReference type="EnsemblBacteria" id="ACB55625">
    <property type="protein sequence ID" value="ACB55625"/>
    <property type="gene ID" value="VF_2581"/>
</dbReference>
<dbReference type="Pfam" id="PF04932">
    <property type="entry name" value="Wzy_C"/>
    <property type="match status" value="1"/>
</dbReference>
<feature type="transmembrane region" description="Helical" evidence="5">
    <location>
        <begin position="62"/>
        <end position="80"/>
    </location>
</feature>
<keyword evidence="4 5" id="KW-0472">Membrane</keyword>
<feature type="transmembrane region" description="Helical" evidence="5">
    <location>
        <begin position="221"/>
        <end position="238"/>
    </location>
</feature>
<dbReference type="KEGG" id="vfi:VF_2581"/>
<reference evidence="7 8" key="1">
    <citation type="journal article" date="2005" name="Proc. Natl. Acad. Sci. U.S.A.">
        <title>Complete genome sequence of Vibrio fischeri: a symbiotic bacterium with pathogenic congeners.</title>
        <authorList>
            <person name="Ruby E.G."/>
            <person name="Urbanowski M."/>
            <person name="Campbell J."/>
            <person name="Dunn A."/>
            <person name="Faini M."/>
            <person name="Gunsalus R."/>
            <person name="Lostroh P."/>
            <person name="Lupp C."/>
            <person name="McCann J."/>
            <person name="Millikan D."/>
            <person name="Schaefer A."/>
            <person name="Stabb E."/>
            <person name="Stevens A."/>
            <person name="Visick K."/>
            <person name="Whistler C."/>
            <person name="Greenberg E.P."/>
        </authorList>
    </citation>
    <scope>NUCLEOTIDE SEQUENCE [LARGE SCALE GENOMIC DNA]</scope>
    <source>
        <strain evidence="8">ATCC 700601 / ES114</strain>
    </source>
</reference>
<dbReference type="RefSeq" id="WP_011261030.1">
    <property type="nucleotide sequence ID" value="NC_006840.2"/>
</dbReference>
<evidence type="ECO:0000313" key="7">
    <source>
        <dbReference type="EMBL" id="ACB55625.1"/>
    </source>
</evidence>
<feature type="transmembrane region" description="Helical" evidence="5">
    <location>
        <begin position="183"/>
        <end position="209"/>
    </location>
</feature>
<dbReference type="Proteomes" id="UP000000537">
    <property type="component" value="Chromosome I"/>
</dbReference>
<proteinExistence type="predicted"/>
<feature type="transmembrane region" description="Helical" evidence="5">
    <location>
        <begin position="345"/>
        <end position="370"/>
    </location>
</feature>
<dbReference type="GO" id="GO:0016020">
    <property type="term" value="C:membrane"/>
    <property type="evidence" value="ECO:0007669"/>
    <property type="project" value="UniProtKB-SubCell"/>
</dbReference>
<dbReference type="InterPro" id="IPR007016">
    <property type="entry name" value="O-antigen_ligase-rel_domated"/>
</dbReference>
<feature type="transmembrane region" description="Helical" evidence="5">
    <location>
        <begin position="92"/>
        <end position="112"/>
    </location>
</feature>
<comment type="subcellular location">
    <subcellularLocation>
        <location evidence="1">Membrane</location>
        <topology evidence="1">Multi-pass membrane protein</topology>
    </subcellularLocation>
</comment>